<keyword evidence="1" id="KW-0496">Mitochondrion</keyword>
<dbReference type="GeneID" id="68665138"/>
<evidence type="ECO:0000313" key="1">
    <source>
        <dbReference type="EMBL" id="UBU98478.1"/>
    </source>
</evidence>
<proteinExistence type="predicted"/>
<gene>
    <name evidence="1" type="primary">orf104A</name>
</gene>
<dbReference type="EMBL" id="MW538937">
    <property type="protein sequence ID" value="UBU98478.1"/>
    <property type="molecule type" value="Genomic_DNA"/>
</dbReference>
<organism evidence="1">
    <name type="scientific">Morchella brunnea</name>
    <dbReference type="NCBI Taxonomy" id="1174671"/>
    <lineage>
        <taxon>Eukaryota</taxon>
        <taxon>Fungi</taxon>
        <taxon>Dikarya</taxon>
        <taxon>Ascomycota</taxon>
        <taxon>Pezizomycotina</taxon>
        <taxon>Pezizomycetes</taxon>
        <taxon>Pezizales</taxon>
        <taxon>Morchellaceae</taxon>
        <taxon>Morchella</taxon>
    </lineage>
</organism>
<sequence length="104" mass="12014">MPQVRTLDQGLHITGCVNSHCKPTFRSLLLKKLYYPALFWVGLDYILSLRQPTSSRWTAHHLLISGAWLRISHFLSCINPDFTVPRVITCAPNYISMFGWLRLL</sequence>
<accession>A0A8K1MGF0</accession>
<name>A0A8K1MGF0_9PEZI</name>
<dbReference type="AlphaFoldDB" id="A0A8K1MGF0"/>
<dbReference type="RefSeq" id="YP_010218559.1">
    <property type="nucleotide sequence ID" value="NC_058917.1"/>
</dbReference>
<geneLocation type="mitochondrion" evidence="1"/>
<reference evidence="1" key="1">
    <citation type="submission" date="2021-01" db="EMBL/GenBank/DDBJ databases">
        <authorList>
            <person name="Sun H.-H."/>
            <person name="Zhang S."/>
            <person name="Zhang Y.-J."/>
        </authorList>
    </citation>
    <scope>NUCLEOTIDE SEQUENCE</scope>
    <source>
        <strain evidence="1">CMM1</strain>
    </source>
</reference>
<protein>
    <submittedName>
        <fullName evidence="1">Uncharacterized protein</fullName>
    </submittedName>
</protein>